<dbReference type="PRINTS" id="PR01036">
    <property type="entry name" value="TCRTETB"/>
</dbReference>
<evidence type="ECO:0000256" key="8">
    <source>
        <dbReference type="SAM" id="Phobius"/>
    </source>
</evidence>
<evidence type="ECO:0000256" key="5">
    <source>
        <dbReference type="ARBA" id="ARBA00022989"/>
    </source>
</evidence>
<feature type="transmembrane region" description="Helical" evidence="8">
    <location>
        <begin position="321"/>
        <end position="342"/>
    </location>
</feature>
<feature type="domain" description="Major facilitator superfamily (MFS) profile" evidence="9">
    <location>
        <begin position="32"/>
        <end position="483"/>
    </location>
</feature>
<dbReference type="OrthoDB" id="7375466at2"/>
<protein>
    <submittedName>
        <fullName evidence="10">MFS transporter</fullName>
    </submittedName>
</protein>
<feature type="transmembrane region" description="Helical" evidence="8">
    <location>
        <begin position="26"/>
        <end position="45"/>
    </location>
</feature>
<evidence type="ECO:0000256" key="4">
    <source>
        <dbReference type="ARBA" id="ARBA00022692"/>
    </source>
</evidence>
<feature type="transmembrane region" description="Helical" evidence="8">
    <location>
        <begin position="280"/>
        <end position="309"/>
    </location>
</feature>
<dbReference type="SUPFAM" id="SSF103473">
    <property type="entry name" value="MFS general substrate transporter"/>
    <property type="match status" value="1"/>
</dbReference>
<evidence type="ECO:0000256" key="3">
    <source>
        <dbReference type="ARBA" id="ARBA00022475"/>
    </source>
</evidence>
<sequence>MSVQNESPDKIQGSPTSSHPGRPETLRAAAVALAGLSAVFLFEMLDNSILNVALPTIGRELNASATGLQWVTGAYAVVFGGLMLLFSAMADRFGRRRVMLVGLALLALSSLATAFVTTPEQLIAVRAAMGVAAAMTTPGSMALAFRLFDTESLRVRALTLISTVGLVGLAVGPTLGGFILAIAPWQVLLLINIPLAVLAFIGIRIGVAKDLPEELHRDPLDVIGALLGTATIVLALIAPTLFLEEGTGSWMPWAAAGGAAAAAILFVVRERTARYPLLDVKLIALPLVSSGLAYKAASGLAIAGIGYMATLQLQFAWGWPPALAAIGLLPQVVVLLFSGRIVGPFLRKVGMNHAAWMSAASVVLGLAVFAAGSRFGYIWIAIALVLVAAGMRVVGVVAGTNVMTGLPANRTTIGAALVDTSSQVATGVGIAVTGTILAALFTGDMSSSTWSVRQAATFQDGVTVAGFTLTAAAAALVLVGMARSRTRRPAL</sequence>
<keyword evidence="2" id="KW-0813">Transport</keyword>
<feature type="transmembrane region" description="Helical" evidence="8">
    <location>
        <begin position="250"/>
        <end position="268"/>
    </location>
</feature>
<dbReference type="PANTHER" id="PTHR42718:SF46">
    <property type="entry name" value="BLR6921 PROTEIN"/>
    <property type="match status" value="1"/>
</dbReference>
<feature type="transmembrane region" description="Helical" evidence="8">
    <location>
        <begin position="219"/>
        <end position="238"/>
    </location>
</feature>
<feature type="transmembrane region" description="Helical" evidence="8">
    <location>
        <begin position="187"/>
        <end position="207"/>
    </location>
</feature>
<name>A0A317ZQ08_9MICO</name>
<organism evidence="10 11">
    <name type="scientific">Cryobacterium arcticum</name>
    <dbReference type="NCBI Taxonomy" id="670052"/>
    <lineage>
        <taxon>Bacteria</taxon>
        <taxon>Bacillati</taxon>
        <taxon>Actinomycetota</taxon>
        <taxon>Actinomycetes</taxon>
        <taxon>Micrococcales</taxon>
        <taxon>Microbacteriaceae</taxon>
        <taxon>Cryobacterium</taxon>
    </lineage>
</organism>
<gene>
    <name evidence="10" type="ORF">CTB96_14955</name>
</gene>
<feature type="transmembrane region" description="Helical" evidence="8">
    <location>
        <begin position="377"/>
        <end position="403"/>
    </location>
</feature>
<evidence type="ECO:0000256" key="6">
    <source>
        <dbReference type="ARBA" id="ARBA00023136"/>
    </source>
</evidence>
<accession>A0A317ZQ08</accession>
<dbReference type="AlphaFoldDB" id="A0A317ZQ08"/>
<dbReference type="InterPro" id="IPR036259">
    <property type="entry name" value="MFS_trans_sf"/>
</dbReference>
<comment type="subcellular location">
    <subcellularLocation>
        <location evidence="1">Cell membrane</location>
        <topology evidence="1">Multi-pass membrane protein</topology>
    </subcellularLocation>
</comment>
<dbReference type="Pfam" id="PF07690">
    <property type="entry name" value="MFS_1"/>
    <property type="match status" value="1"/>
</dbReference>
<feature type="transmembrane region" description="Helical" evidence="8">
    <location>
        <begin position="98"/>
        <end position="117"/>
    </location>
</feature>
<feature type="transmembrane region" description="Helical" evidence="8">
    <location>
        <begin position="354"/>
        <end position="371"/>
    </location>
</feature>
<dbReference type="GO" id="GO:0022857">
    <property type="term" value="F:transmembrane transporter activity"/>
    <property type="evidence" value="ECO:0007669"/>
    <property type="project" value="InterPro"/>
</dbReference>
<feature type="transmembrane region" description="Helical" evidence="8">
    <location>
        <begin position="462"/>
        <end position="482"/>
    </location>
</feature>
<dbReference type="PROSITE" id="PS50850">
    <property type="entry name" value="MFS"/>
    <property type="match status" value="1"/>
</dbReference>
<dbReference type="PANTHER" id="PTHR42718">
    <property type="entry name" value="MAJOR FACILITATOR SUPERFAMILY MULTIDRUG TRANSPORTER MFSC"/>
    <property type="match status" value="1"/>
</dbReference>
<feature type="transmembrane region" description="Helical" evidence="8">
    <location>
        <begin position="424"/>
        <end position="442"/>
    </location>
</feature>
<dbReference type="Gene3D" id="1.20.1720.10">
    <property type="entry name" value="Multidrug resistance protein D"/>
    <property type="match status" value="1"/>
</dbReference>
<evidence type="ECO:0000256" key="1">
    <source>
        <dbReference type="ARBA" id="ARBA00004651"/>
    </source>
</evidence>
<evidence type="ECO:0000313" key="10">
    <source>
        <dbReference type="EMBL" id="PXA67958.1"/>
    </source>
</evidence>
<feature type="transmembrane region" description="Helical" evidence="8">
    <location>
        <begin position="65"/>
        <end position="86"/>
    </location>
</feature>
<dbReference type="CDD" id="cd17321">
    <property type="entry name" value="MFS_MMR_MDR_like"/>
    <property type="match status" value="1"/>
</dbReference>
<evidence type="ECO:0000256" key="7">
    <source>
        <dbReference type="SAM" id="MobiDB-lite"/>
    </source>
</evidence>
<keyword evidence="5 8" id="KW-1133">Transmembrane helix</keyword>
<evidence type="ECO:0000259" key="9">
    <source>
        <dbReference type="PROSITE" id="PS50850"/>
    </source>
</evidence>
<dbReference type="EMBL" id="QHLY01000012">
    <property type="protein sequence ID" value="PXA67958.1"/>
    <property type="molecule type" value="Genomic_DNA"/>
</dbReference>
<keyword evidence="11" id="KW-1185">Reference proteome</keyword>
<dbReference type="RefSeq" id="WP_110127630.1">
    <property type="nucleotide sequence ID" value="NZ_QHLY01000012.1"/>
</dbReference>
<feature type="region of interest" description="Disordered" evidence="7">
    <location>
        <begin position="1"/>
        <end position="22"/>
    </location>
</feature>
<dbReference type="InterPro" id="IPR011701">
    <property type="entry name" value="MFS"/>
</dbReference>
<dbReference type="InterPro" id="IPR020846">
    <property type="entry name" value="MFS_dom"/>
</dbReference>
<dbReference type="GO" id="GO:0005886">
    <property type="term" value="C:plasma membrane"/>
    <property type="evidence" value="ECO:0007669"/>
    <property type="project" value="UniProtKB-SubCell"/>
</dbReference>
<dbReference type="Proteomes" id="UP000246722">
    <property type="component" value="Unassembled WGS sequence"/>
</dbReference>
<proteinExistence type="predicted"/>
<feature type="transmembrane region" description="Helical" evidence="8">
    <location>
        <begin position="123"/>
        <end position="145"/>
    </location>
</feature>
<feature type="transmembrane region" description="Helical" evidence="8">
    <location>
        <begin position="157"/>
        <end position="181"/>
    </location>
</feature>
<keyword evidence="4 8" id="KW-0812">Transmembrane</keyword>
<keyword evidence="3" id="KW-1003">Cell membrane</keyword>
<reference evidence="10 11" key="1">
    <citation type="submission" date="2018-05" db="EMBL/GenBank/DDBJ databases">
        <title>Genetic diversity of glacier-inhabiting Cryobacterium bacteria in China and description of Cryobacterium mengkeensis sp. nov. and Arthrobacter glacialis sp. nov.</title>
        <authorList>
            <person name="Liu Q."/>
            <person name="Xin Y.-H."/>
        </authorList>
    </citation>
    <scope>NUCLEOTIDE SEQUENCE [LARGE SCALE GENOMIC DNA]</scope>
    <source>
        <strain evidence="10 11">SK-1</strain>
    </source>
</reference>
<keyword evidence="6 8" id="KW-0472">Membrane</keyword>
<evidence type="ECO:0000313" key="11">
    <source>
        <dbReference type="Proteomes" id="UP000246722"/>
    </source>
</evidence>
<comment type="caution">
    <text evidence="10">The sequence shown here is derived from an EMBL/GenBank/DDBJ whole genome shotgun (WGS) entry which is preliminary data.</text>
</comment>
<evidence type="ECO:0000256" key="2">
    <source>
        <dbReference type="ARBA" id="ARBA00022448"/>
    </source>
</evidence>